<accession>A0A6C0IUH1</accession>
<proteinExistence type="predicted"/>
<feature type="region of interest" description="Disordered" evidence="1">
    <location>
        <begin position="1"/>
        <end position="77"/>
    </location>
</feature>
<reference evidence="2" key="1">
    <citation type="journal article" date="2020" name="Nature">
        <title>Giant virus diversity and host interactions through global metagenomics.</title>
        <authorList>
            <person name="Schulz F."/>
            <person name="Roux S."/>
            <person name="Paez-Espino D."/>
            <person name="Jungbluth S."/>
            <person name="Walsh D.A."/>
            <person name="Denef V.J."/>
            <person name="McMahon K.D."/>
            <person name="Konstantinidis K.T."/>
            <person name="Eloe-Fadrosh E.A."/>
            <person name="Kyrpides N.C."/>
            <person name="Woyke T."/>
        </authorList>
    </citation>
    <scope>NUCLEOTIDE SEQUENCE</scope>
    <source>
        <strain evidence="2">GVMAG-M-3300024510-1</strain>
    </source>
</reference>
<sequence length="349" mass="39909">MSDVPRAVAPKPFIPKRPPPAESVYNEDDYNEDGSLKVLRKIPDGPELERRRKINELGNVSRQDYSAPSIPEKPPVEPPKEIYDGLPGKPDFIAQPTQRHRLDKNKFDVRTPKDLCDPEEQFIVVLRSIENRVPDEDRLLQHYALQHMARKNGTYNPIEDPPVVLTTLLPTVCVVVDKVFTQHEATSDEKPVAKYVKKLAARTDFDVIPAYMNRPFSLPLPASTQFVYKDKMINQIMTEFYENQQESASEILDRIEADRNGEAPKQTPWQVYDGVSPLGAFGPRSVVTSVVDKEDENEEEEEPKKSWAEQCDEEDERVQREEEEKKTWTPVAADRRGGSRRPAPKKVHA</sequence>
<feature type="compositionally biased region" description="Pro residues" evidence="1">
    <location>
        <begin position="12"/>
        <end position="21"/>
    </location>
</feature>
<evidence type="ECO:0000313" key="2">
    <source>
        <dbReference type="EMBL" id="QHT96934.1"/>
    </source>
</evidence>
<dbReference type="AlphaFoldDB" id="A0A6C0IUH1"/>
<dbReference type="EMBL" id="MN740271">
    <property type="protein sequence ID" value="QHT96934.1"/>
    <property type="molecule type" value="Genomic_DNA"/>
</dbReference>
<feature type="compositionally biased region" description="Basic and acidic residues" evidence="1">
    <location>
        <begin position="317"/>
        <end position="337"/>
    </location>
</feature>
<feature type="compositionally biased region" description="Basic residues" evidence="1">
    <location>
        <begin position="338"/>
        <end position="349"/>
    </location>
</feature>
<feature type="compositionally biased region" description="Basic and acidic residues" evidence="1">
    <location>
        <begin position="41"/>
        <end position="50"/>
    </location>
</feature>
<evidence type="ECO:0000256" key="1">
    <source>
        <dbReference type="SAM" id="MobiDB-lite"/>
    </source>
</evidence>
<protein>
    <submittedName>
        <fullName evidence="2">Uncharacterized protein</fullName>
    </submittedName>
</protein>
<name>A0A6C0IUH1_9ZZZZ</name>
<organism evidence="2">
    <name type="scientific">viral metagenome</name>
    <dbReference type="NCBI Taxonomy" id="1070528"/>
    <lineage>
        <taxon>unclassified sequences</taxon>
        <taxon>metagenomes</taxon>
        <taxon>organismal metagenomes</taxon>
    </lineage>
</organism>
<feature type="region of interest" description="Disordered" evidence="1">
    <location>
        <begin position="289"/>
        <end position="349"/>
    </location>
</feature>